<organism evidence="2 3">
    <name type="scientific">Rubus argutus</name>
    <name type="common">Southern blackberry</name>
    <dbReference type="NCBI Taxonomy" id="59490"/>
    <lineage>
        <taxon>Eukaryota</taxon>
        <taxon>Viridiplantae</taxon>
        <taxon>Streptophyta</taxon>
        <taxon>Embryophyta</taxon>
        <taxon>Tracheophyta</taxon>
        <taxon>Spermatophyta</taxon>
        <taxon>Magnoliopsida</taxon>
        <taxon>eudicotyledons</taxon>
        <taxon>Gunneridae</taxon>
        <taxon>Pentapetalae</taxon>
        <taxon>rosids</taxon>
        <taxon>fabids</taxon>
        <taxon>Rosales</taxon>
        <taxon>Rosaceae</taxon>
        <taxon>Rosoideae</taxon>
        <taxon>Rosoideae incertae sedis</taxon>
        <taxon>Rubus</taxon>
    </lineage>
</organism>
<comment type="caution">
    <text evidence="2">The sequence shown here is derived from an EMBL/GenBank/DDBJ whole genome shotgun (WGS) entry which is preliminary data.</text>
</comment>
<gene>
    <name evidence="2" type="ORF">M0R45_025289</name>
</gene>
<dbReference type="Proteomes" id="UP001457282">
    <property type="component" value="Unassembled WGS sequence"/>
</dbReference>
<sequence length="146" mass="16745">MNSNKLKATIKNLLQKRRYLIVLDDVWHINEWETVKYAFPTGKLGSRVMITTRKSDVAFTSCSESEGNVYEKDLFEAKEGRTLEEVAEDYLKELLNRNLMLVGDTTSDGRVKTYRIHDLLREISVSKSKGSKLCSDSEGTRHNLAR</sequence>
<dbReference type="InterPro" id="IPR002182">
    <property type="entry name" value="NB-ARC"/>
</dbReference>
<dbReference type="AlphaFoldDB" id="A0AAW1WXS9"/>
<proteinExistence type="predicted"/>
<dbReference type="GO" id="GO:0043531">
    <property type="term" value="F:ADP binding"/>
    <property type="evidence" value="ECO:0007669"/>
    <property type="project" value="InterPro"/>
</dbReference>
<name>A0AAW1WXS9_RUBAR</name>
<reference evidence="2 3" key="1">
    <citation type="journal article" date="2023" name="G3 (Bethesda)">
        <title>A chromosome-length genome assembly and annotation of blackberry (Rubus argutus, cv. 'Hillquist').</title>
        <authorList>
            <person name="Bruna T."/>
            <person name="Aryal R."/>
            <person name="Dudchenko O."/>
            <person name="Sargent D.J."/>
            <person name="Mead D."/>
            <person name="Buti M."/>
            <person name="Cavallini A."/>
            <person name="Hytonen T."/>
            <person name="Andres J."/>
            <person name="Pham M."/>
            <person name="Weisz D."/>
            <person name="Mascagni F."/>
            <person name="Usai G."/>
            <person name="Natali L."/>
            <person name="Bassil N."/>
            <person name="Fernandez G.E."/>
            <person name="Lomsadze A."/>
            <person name="Armour M."/>
            <person name="Olukolu B."/>
            <person name="Poorten T."/>
            <person name="Britton C."/>
            <person name="Davik J."/>
            <person name="Ashrafi H."/>
            <person name="Aiden E.L."/>
            <person name="Borodovsky M."/>
            <person name="Worthington M."/>
        </authorList>
    </citation>
    <scope>NUCLEOTIDE SEQUENCE [LARGE SCALE GENOMIC DNA]</scope>
    <source>
        <strain evidence="2">PI 553951</strain>
    </source>
</reference>
<dbReference type="EMBL" id="JBEDUW010000005">
    <property type="protein sequence ID" value="KAK9928140.1"/>
    <property type="molecule type" value="Genomic_DNA"/>
</dbReference>
<evidence type="ECO:0000259" key="1">
    <source>
        <dbReference type="Pfam" id="PF00931"/>
    </source>
</evidence>
<dbReference type="SUPFAM" id="SSF52540">
    <property type="entry name" value="P-loop containing nucleoside triphosphate hydrolases"/>
    <property type="match status" value="1"/>
</dbReference>
<dbReference type="GO" id="GO:0098542">
    <property type="term" value="P:defense response to other organism"/>
    <property type="evidence" value="ECO:0007669"/>
    <property type="project" value="TreeGrafter"/>
</dbReference>
<dbReference type="Gene3D" id="3.40.50.300">
    <property type="entry name" value="P-loop containing nucleotide triphosphate hydrolases"/>
    <property type="match status" value="1"/>
</dbReference>
<dbReference type="InterPro" id="IPR027417">
    <property type="entry name" value="P-loop_NTPase"/>
</dbReference>
<dbReference type="Pfam" id="PF00931">
    <property type="entry name" value="NB-ARC"/>
    <property type="match status" value="1"/>
</dbReference>
<keyword evidence="3" id="KW-1185">Reference proteome</keyword>
<evidence type="ECO:0000313" key="3">
    <source>
        <dbReference type="Proteomes" id="UP001457282"/>
    </source>
</evidence>
<evidence type="ECO:0000313" key="2">
    <source>
        <dbReference type="EMBL" id="KAK9928140.1"/>
    </source>
</evidence>
<dbReference type="PANTHER" id="PTHR23155">
    <property type="entry name" value="DISEASE RESISTANCE PROTEIN RP"/>
    <property type="match status" value="1"/>
</dbReference>
<protein>
    <recommendedName>
        <fullName evidence="1">NB-ARC domain-containing protein</fullName>
    </recommendedName>
</protein>
<dbReference type="InterPro" id="IPR044974">
    <property type="entry name" value="Disease_R_plants"/>
</dbReference>
<feature type="domain" description="NB-ARC" evidence="1">
    <location>
        <begin position="2"/>
        <end position="80"/>
    </location>
</feature>
<dbReference type="PANTHER" id="PTHR23155:SF1205">
    <property type="entry name" value="DISEASE RESISTANCE PROTEIN RPM1"/>
    <property type="match status" value="1"/>
</dbReference>
<accession>A0AAW1WXS9</accession>